<comment type="pathway">
    <text evidence="2">Amino-acid biosynthesis; L-arginine biosynthesis; L-arginine from L-ornithine and carbamoyl phosphate: step 3/3.</text>
</comment>
<dbReference type="PRINTS" id="PR00145">
    <property type="entry name" value="ARGSUCLYASE"/>
</dbReference>
<evidence type="ECO:0000259" key="8">
    <source>
        <dbReference type="Pfam" id="PF14698"/>
    </source>
</evidence>
<comment type="catalytic activity">
    <reaction evidence="1">
        <text>2-(N(omega)-L-arginino)succinate = fumarate + L-arginine</text>
        <dbReference type="Rhea" id="RHEA:24020"/>
        <dbReference type="ChEBI" id="CHEBI:29806"/>
        <dbReference type="ChEBI" id="CHEBI:32682"/>
        <dbReference type="ChEBI" id="CHEBI:57472"/>
        <dbReference type="EC" id="4.3.2.1"/>
    </reaction>
</comment>
<dbReference type="FunFam" id="1.10.40.30:FF:000001">
    <property type="entry name" value="Argininosuccinate lyase"/>
    <property type="match status" value="1"/>
</dbReference>
<comment type="similarity">
    <text evidence="3">Belongs to the lyase 1 family. Argininosuccinate lyase subfamily.</text>
</comment>
<dbReference type="FunFam" id="1.10.275.10:FF:000002">
    <property type="entry name" value="Argininosuccinate lyase"/>
    <property type="match status" value="1"/>
</dbReference>
<feature type="domain" description="Fumarate lyase N-terminal" evidence="7">
    <location>
        <begin position="3"/>
        <end position="285"/>
    </location>
</feature>
<dbReference type="Pfam" id="PF00206">
    <property type="entry name" value="Lyase_1"/>
    <property type="match status" value="1"/>
</dbReference>
<dbReference type="OrthoDB" id="2561043at2759"/>
<dbReference type="NCBIfam" id="TIGR00838">
    <property type="entry name" value="argH"/>
    <property type="match status" value="1"/>
</dbReference>
<dbReference type="EMBL" id="SSOP01000001">
    <property type="protein sequence ID" value="KAB5596472.1"/>
    <property type="molecule type" value="Genomic_DNA"/>
</dbReference>
<dbReference type="PANTHER" id="PTHR43814:SF1">
    <property type="entry name" value="ARGININOSUCCINATE LYASE"/>
    <property type="match status" value="1"/>
</dbReference>
<dbReference type="Proteomes" id="UP000383932">
    <property type="component" value="Unassembled WGS sequence"/>
</dbReference>
<dbReference type="GO" id="GO:0005829">
    <property type="term" value="C:cytosol"/>
    <property type="evidence" value="ECO:0007669"/>
    <property type="project" value="TreeGrafter"/>
</dbReference>
<evidence type="ECO:0000313" key="10">
    <source>
        <dbReference type="Proteomes" id="UP000383932"/>
    </source>
</evidence>
<dbReference type="InterPro" id="IPR008948">
    <property type="entry name" value="L-Aspartase-like"/>
</dbReference>
<dbReference type="GO" id="GO:0004056">
    <property type="term" value="F:argininosuccinate lyase activity"/>
    <property type="evidence" value="ECO:0007669"/>
    <property type="project" value="UniProtKB-EC"/>
</dbReference>
<evidence type="ECO:0000313" key="9">
    <source>
        <dbReference type="EMBL" id="KAB5596472.1"/>
    </source>
</evidence>
<dbReference type="AlphaFoldDB" id="A0A5N5QXK2"/>
<evidence type="ECO:0000259" key="7">
    <source>
        <dbReference type="Pfam" id="PF00206"/>
    </source>
</evidence>
<evidence type="ECO:0000256" key="4">
    <source>
        <dbReference type="ARBA" id="ARBA00012338"/>
    </source>
</evidence>
<sequence>MFEFNQSLKYDTRMRAADIQGSIAYTKALRLQGVYTEEEEAIMIKGLKAVDQEWESGKFEIKPTDEDIHTANERRLIEIVGAVGGKLHTGRSRNDQCTTDLRLWVLEEIKKVESILKELIRVMVERVDKEKDILMPGYTHLQRAQPIRWAHFLLSHAFSFNNDLQRLRELVPRVSVLPLGSGALAGNPFGVDREFLAKELGFQSIAENSLWGVTDRDYIIEFLMWASLTMSHASRLAEDLIIYSTAEFGFIELSDAYSTGSSMMPQKKNADSLELLRGKSGRVFGNMAGLLMSLKGLPSGYNKDMQEDKEPLFDVADTVEASLSIANGVIATLKVNGDKMKAALTMDMLATDLADYLVRKGMPFRETHHISGRAVALAESLGVQLSDLTLEQYKKLSPLFEEDVVAVFDFEKSVECRNAIGGTSRQTVDRQIEVLRKILA</sequence>
<dbReference type="InterPro" id="IPR024083">
    <property type="entry name" value="Fumarase/histidase_N"/>
</dbReference>
<evidence type="ECO:0000256" key="3">
    <source>
        <dbReference type="ARBA" id="ARBA00010755"/>
    </source>
</evidence>
<accession>A0A5N5QXK2</accession>
<name>A0A5N5QXK2_9AGAM</name>
<reference evidence="9 10" key="1">
    <citation type="journal article" date="2019" name="Fungal Biol. Biotechnol.">
        <title>Draft genome sequence of fastidious pathogen Ceratobasidium theobromae, which causes vascular-streak dieback in Theobroma cacao.</title>
        <authorList>
            <person name="Ali S.S."/>
            <person name="Asman A."/>
            <person name="Shao J."/>
            <person name="Firmansyah A.P."/>
            <person name="Susilo A.W."/>
            <person name="Rosmana A."/>
            <person name="McMahon P."/>
            <person name="Junaid M."/>
            <person name="Guest D."/>
            <person name="Kheng T.Y."/>
            <person name="Meinhardt L.W."/>
            <person name="Bailey B.A."/>
        </authorList>
    </citation>
    <scope>NUCLEOTIDE SEQUENCE [LARGE SCALE GENOMIC DNA]</scope>
    <source>
        <strain evidence="9 10">CT2</strain>
    </source>
</reference>
<dbReference type="Gene3D" id="1.10.40.30">
    <property type="entry name" value="Fumarase/aspartase (C-terminal domain)"/>
    <property type="match status" value="1"/>
</dbReference>
<dbReference type="InterPro" id="IPR020557">
    <property type="entry name" value="Fumarate_lyase_CS"/>
</dbReference>
<dbReference type="Pfam" id="PF14698">
    <property type="entry name" value="ASL_C2"/>
    <property type="match status" value="1"/>
</dbReference>
<proteinExistence type="inferred from homology"/>
<dbReference type="EC" id="4.3.2.1" evidence="4"/>
<dbReference type="PANTHER" id="PTHR43814">
    <property type="entry name" value="ARGININOSUCCINATE LYASE"/>
    <property type="match status" value="1"/>
</dbReference>
<dbReference type="PRINTS" id="PR00149">
    <property type="entry name" value="FUMRATELYASE"/>
</dbReference>
<dbReference type="SUPFAM" id="SSF48557">
    <property type="entry name" value="L-aspartase-like"/>
    <property type="match status" value="1"/>
</dbReference>
<feature type="domain" description="Argininosuccinate lyase C-terminal" evidence="8">
    <location>
        <begin position="348"/>
        <end position="415"/>
    </location>
</feature>
<dbReference type="Gene3D" id="1.10.275.10">
    <property type="entry name" value="Fumarase/aspartase (N-terminal domain)"/>
    <property type="match status" value="1"/>
</dbReference>
<keyword evidence="9" id="KW-0456">Lyase</keyword>
<comment type="caution">
    <text evidence="9">The sequence shown here is derived from an EMBL/GenBank/DDBJ whole genome shotgun (WGS) entry which is preliminary data.</text>
</comment>
<dbReference type="CDD" id="cd01359">
    <property type="entry name" value="Argininosuccinate_lyase"/>
    <property type="match status" value="1"/>
</dbReference>
<evidence type="ECO:0000256" key="5">
    <source>
        <dbReference type="ARBA" id="ARBA00019698"/>
    </source>
</evidence>
<dbReference type="InterPro" id="IPR029419">
    <property type="entry name" value="Arg_succ_lyase_C"/>
</dbReference>
<dbReference type="Gene3D" id="1.20.200.10">
    <property type="entry name" value="Fumarase/aspartase (Central domain)"/>
    <property type="match status" value="1"/>
</dbReference>
<dbReference type="InterPro" id="IPR009049">
    <property type="entry name" value="Argininosuccinate_lyase"/>
</dbReference>
<dbReference type="PROSITE" id="PS00163">
    <property type="entry name" value="FUMARATE_LYASES"/>
    <property type="match status" value="1"/>
</dbReference>
<dbReference type="InterPro" id="IPR022761">
    <property type="entry name" value="Fumarate_lyase_N"/>
</dbReference>
<organism evidence="9 10">
    <name type="scientific">Ceratobasidium theobromae</name>
    <dbReference type="NCBI Taxonomy" id="1582974"/>
    <lineage>
        <taxon>Eukaryota</taxon>
        <taxon>Fungi</taxon>
        <taxon>Dikarya</taxon>
        <taxon>Basidiomycota</taxon>
        <taxon>Agaricomycotina</taxon>
        <taxon>Agaricomycetes</taxon>
        <taxon>Cantharellales</taxon>
        <taxon>Ceratobasidiaceae</taxon>
        <taxon>Ceratobasidium</taxon>
    </lineage>
</organism>
<evidence type="ECO:0000256" key="2">
    <source>
        <dbReference type="ARBA" id="ARBA00004941"/>
    </source>
</evidence>
<dbReference type="HAMAP" id="MF_00006">
    <property type="entry name" value="Arg_succ_lyase"/>
    <property type="match status" value="1"/>
</dbReference>
<dbReference type="GO" id="GO:0042450">
    <property type="term" value="P:L-arginine biosynthetic process via ornithine"/>
    <property type="evidence" value="ECO:0007669"/>
    <property type="project" value="InterPro"/>
</dbReference>
<dbReference type="InterPro" id="IPR000362">
    <property type="entry name" value="Fumarate_lyase_fam"/>
</dbReference>
<dbReference type="FunFam" id="1.20.200.10:FF:000002">
    <property type="entry name" value="Argininosuccinate lyase"/>
    <property type="match status" value="1"/>
</dbReference>
<gene>
    <name evidence="9" type="ORF">CTheo_109</name>
</gene>
<keyword evidence="10" id="KW-1185">Reference proteome</keyword>
<evidence type="ECO:0000256" key="1">
    <source>
        <dbReference type="ARBA" id="ARBA00000985"/>
    </source>
</evidence>
<evidence type="ECO:0000256" key="6">
    <source>
        <dbReference type="ARBA" id="ARBA00032749"/>
    </source>
</evidence>
<protein>
    <recommendedName>
        <fullName evidence="5">Argininosuccinate lyase</fullName>
        <ecNumber evidence="4">4.3.2.1</ecNumber>
    </recommendedName>
    <alternativeName>
        <fullName evidence="6">Arginosuccinase</fullName>
    </alternativeName>
</protein>